<protein>
    <submittedName>
        <fullName evidence="1">Uncharacterized protein</fullName>
    </submittedName>
</protein>
<name>A0A2Z7BX98_9LAMI</name>
<reference evidence="1 2" key="1">
    <citation type="journal article" date="2015" name="Proc. Natl. Acad. Sci. U.S.A.">
        <title>The resurrection genome of Boea hygrometrica: A blueprint for survival of dehydration.</title>
        <authorList>
            <person name="Xiao L."/>
            <person name="Yang G."/>
            <person name="Zhang L."/>
            <person name="Yang X."/>
            <person name="Zhao S."/>
            <person name="Ji Z."/>
            <person name="Zhou Q."/>
            <person name="Hu M."/>
            <person name="Wang Y."/>
            <person name="Chen M."/>
            <person name="Xu Y."/>
            <person name="Jin H."/>
            <person name="Xiao X."/>
            <person name="Hu G."/>
            <person name="Bao F."/>
            <person name="Hu Y."/>
            <person name="Wan P."/>
            <person name="Li L."/>
            <person name="Deng X."/>
            <person name="Kuang T."/>
            <person name="Xiang C."/>
            <person name="Zhu J.K."/>
            <person name="Oliver M.J."/>
            <person name="He Y."/>
        </authorList>
    </citation>
    <scope>NUCLEOTIDE SEQUENCE [LARGE SCALE GENOMIC DNA]</scope>
    <source>
        <strain evidence="2">cv. XS01</strain>
    </source>
</reference>
<dbReference type="EMBL" id="KV001302">
    <property type="protein sequence ID" value="KZV39191.1"/>
    <property type="molecule type" value="Genomic_DNA"/>
</dbReference>
<keyword evidence="2" id="KW-1185">Reference proteome</keyword>
<dbReference type="AlphaFoldDB" id="A0A2Z7BX98"/>
<dbReference type="Proteomes" id="UP000250235">
    <property type="component" value="Unassembled WGS sequence"/>
</dbReference>
<accession>A0A2Z7BX98</accession>
<evidence type="ECO:0000313" key="1">
    <source>
        <dbReference type="EMBL" id="KZV39191.1"/>
    </source>
</evidence>
<sequence>MTFIGCLDDYLAGNSCLAPTNFSRKPELHGLTRSAQTDSPCQDWPEQFPAREAAATATSVGGGGVKRGGTAACTRRPDEIGADGFSLSRLAGTISGERSGGDGD</sequence>
<organism evidence="1 2">
    <name type="scientific">Dorcoceras hygrometricum</name>
    <dbReference type="NCBI Taxonomy" id="472368"/>
    <lineage>
        <taxon>Eukaryota</taxon>
        <taxon>Viridiplantae</taxon>
        <taxon>Streptophyta</taxon>
        <taxon>Embryophyta</taxon>
        <taxon>Tracheophyta</taxon>
        <taxon>Spermatophyta</taxon>
        <taxon>Magnoliopsida</taxon>
        <taxon>eudicotyledons</taxon>
        <taxon>Gunneridae</taxon>
        <taxon>Pentapetalae</taxon>
        <taxon>asterids</taxon>
        <taxon>lamiids</taxon>
        <taxon>Lamiales</taxon>
        <taxon>Gesneriaceae</taxon>
        <taxon>Didymocarpoideae</taxon>
        <taxon>Trichosporeae</taxon>
        <taxon>Loxocarpinae</taxon>
        <taxon>Dorcoceras</taxon>
    </lineage>
</organism>
<proteinExistence type="predicted"/>
<evidence type="ECO:0000313" key="2">
    <source>
        <dbReference type="Proteomes" id="UP000250235"/>
    </source>
</evidence>
<gene>
    <name evidence="1" type="ORF">F511_27797</name>
</gene>